<sequence length="102" mass="11685">MESTIPRILKTPILAMYHDDKRQLLTLEVELPDVKSENITLLMHENSFYIKAFSKTVEYIGSFFLDGPVDPEKATAVNENGMLTIKVPYKESFTCARYVPIQ</sequence>
<keyword evidence="1" id="KW-0346">Stress response</keyword>
<protein>
    <submittedName>
        <fullName evidence="1">Putative small heat shock protein</fullName>
    </submittedName>
</protein>
<dbReference type="CDD" id="cd00298">
    <property type="entry name" value="ACD_sHsps_p23-like"/>
    <property type="match status" value="1"/>
</dbReference>
<dbReference type="HOGENOM" id="CLU_178347_0_0_2"/>
<dbReference type="InterPro" id="IPR008978">
    <property type="entry name" value="HSP20-like_chaperone"/>
</dbReference>
<evidence type="ECO:0000313" key="1">
    <source>
        <dbReference type="EMBL" id="AKB16048.1"/>
    </source>
</evidence>
<gene>
    <name evidence="1" type="ORF">MSTHC_1730</name>
</gene>
<dbReference type="KEGG" id="mthe:MSTHC_1730"/>
<evidence type="ECO:0000313" key="2">
    <source>
        <dbReference type="Proteomes" id="UP000056925"/>
    </source>
</evidence>
<accession>A0A0E3KRK4</accession>
<dbReference type="GeneID" id="41603089"/>
<dbReference type="EMBL" id="CP009502">
    <property type="protein sequence ID" value="AKB16048.1"/>
    <property type="molecule type" value="Genomic_DNA"/>
</dbReference>
<organism evidence="1 2">
    <name type="scientific">Methanosarcina thermophila CHTI-55</name>
    <dbReference type="NCBI Taxonomy" id="1434121"/>
    <lineage>
        <taxon>Archaea</taxon>
        <taxon>Methanobacteriati</taxon>
        <taxon>Methanobacteriota</taxon>
        <taxon>Stenosarchaea group</taxon>
        <taxon>Methanomicrobia</taxon>
        <taxon>Methanosarcinales</taxon>
        <taxon>Methanosarcinaceae</taxon>
        <taxon>Methanosarcina</taxon>
    </lineage>
</organism>
<dbReference type="RefSeq" id="WP_048167360.1">
    <property type="nucleotide sequence ID" value="NZ_CP009502.1"/>
</dbReference>
<proteinExistence type="predicted"/>
<dbReference type="AlphaFoldDB" id="A0A0E3KRK4"/>
<name>A0A0E3KRK4_METTE</name>
<dbReference type="Gene3D" id="2.60.40.790">
    <property type="match status" value="1"/>
</dbReference>
<dbReference type="SUPFAM" id="SSF49764">
    <property type="entry name" value="HSP20-like chaperones"/>
    <property type="match status" value="1"/>
</dbReference>
<dbReference type="PATRIC" id="fig|1434121.4.peg.2119"/>
<reference evidence="1 2" key="1">
    <citation type="submission" date="2014-07" db="EMBL/GenBank/DDBJ databases">
        <title>Methanogenic archaea and the global carbon cycle.</title>
        <authorList>
            <person name="Henriksen J.R."/>
            <person name="Luke J."/>
            <person name="Reinhart S."/>
            <person name="Benedict M.N."/>
            <person name="Youngblut N.D."/>
            <person name="Metcalf M.E."/>
            <person name="Whitaker R.J."/>
            <person name="Metcalf W.W."/>
        </authorList>
    </citation>
    <scope>NUCLEOTIDE SEQUENCE [LARGE SCALE GENOMIC DNA]</scope>
    <source>
        <strain evidence="1 2">CHTI-55</strain>
    </source>
</reference>
<dbReference type="Proteomes" id="UP000056925">
    <property type="component" value="Chromosome"/>
</dbReference>